<keyword evidence="2" id="KW-1133">Transmembrane helix</keyword>
<feature type="compositionally biased region" description="Low complexity" evidence="1">
    <location>
        <begin position="565"/>
        <end position="576"/>
    </location>
</feature>
<feature type="region of interest" description="Disordered" evidence="1">
    <location>
        <begin position="641"/>
        <end position="662"/>
    </location>
</feature>
<name>A0A9N8F2M4_9STRA</name>
<feature type="compositionally biased region" description="Low complexity" evidence="1">
    <location>
        <begin position="85"/>
        <end position="104"/>
    </location>
</feature>
<feature type="compositionally biased region" description="Low complexity" evidence="1">
    <location>
        <begin position="138"/>
        <end position="148"/>
    </location>
</feature>
<keyword evidence="2" id="KW-0472">Membrane</keyword>
<comment type="caution">
    <text evidence="3">The sequence shown here is derived from an EMBL/GenBank/DDBJ whole genome shotgun (WGS) entry which is preliminary data.</text>
</comment>
<feature type="compositionally biased region" description="Low complexity" evidence="1">
    <location>
        <begin position="645"/>
        <end position="659"/>
    </location>
</feature>
<sequence length="887" mass="95507">MASNDEIDSLVNKYSSSSSQRRPSSQRFNSSTGSIDYQADNSNNDINFGSVRASTTAEAFPGDKFVMRRHKSKRDKKKKSKRNSSSHGGSRRSSSSHYSKSTSSLMTDPAELVGDFHNNNNNHYNNNNSSSTMDGSGNNNNKRNTNTRASVSPSYYTTDEDDSDHLGASTLENVGNKYVLPPKQPEPETHALLSSDMADPNDPLGGPIESFQDEFDAELDDISMRDTKSRNFINLSELEARNTKSTRTRCRQCITYIFILAIIGAVVGIVVYTQTSSSKNDDDIGKIPQQVPKTQARLVGLYCHEGEDLGPGQSVTLPLKLTDDCKNVCRKAECCWNPHGQYACTTESRDNCVAYKECQDFMIPHTTSDATDEDGDPNDDSVIPNEMDVPAAPATLKTTCVPIGADFTATQTCFDICERASCCWNSTSDLTCTAASFQANCAPYEEHCSFFNDHPHKQQDKQGLPFAVAPSDLESLCDVGTMEELGMENCEKQCNLAECCWKVGTVNCESTVPDNMCEPYAKACAVLNTIGQNSVVNNNNNRPQTTPRPTSTPRPAATPQPAPTPGSSSSSSSVVPEAPNGLDVYCDPSEMEEISLHICEDKCSKAECCWSTSSEACPSSVQPETCQPYVKACAILNDLQTDNAPNPDNQTPGNNNNVPQASGDFSTRCSKENIIGSSDGGQVLIQCERECLAASCCWQPNSQSCTSNARCSAYEEPCSIFVGLFEPGGDGTPGNGGVPQAPGNLAATCAPDVLTTSVNNGAAIVECEKECLAAACCWKDTHDTSCPSDPNCSAYMEPCGNHLVAAIEQLEGTASVSNGNAALSAEAREIADACNTQVAFFVKTRCDNACHPGACCFDDSATCGTEVDCGIYDPCSVLHRNRHNLRH</sequence>
<gene>
    <name evidence="3" type="ORF">SEMRO_2532_G330440.1</name>
</gene>
<feature type="region of interest" description="Disordered" evidence="1">
    <location>
        <begin position="535"/>
        <end position="577"/>
    </location>
</feature>
<dbReference type="AlphaFoldDB" id="A0A9N8F2M4"/>
<protein>
    <submittedName>
        <fullName evidence="3">Uncharacterized protein</fullName>
    </submittedName>
</protein>
<keyword evidence="2" id="KW-0812">Transmembrane</keyword>
<feature type="compositionally biased region" description="Low complexity" evidence="1">
    <location>
        <begin position="15"/>
        <end position="31"/>
    </location>
</feature>
<accession>A0A9N8F2M4</accession>
<proteinExistence type="predicted"/>
<feature type="compositionally biased region" description="Low complexity" evidence="1">
    <location>
        <begin position="117"/>
        <end position="131"/>
    </location>
</feature>
<feature type="compositionally biased region" description="Pro residues" evidence="1">
    <location>
        <begin position="550"/>
        <end position="564"/>
    </location>
</feature>
<keyword evidence="4" id="KW-1185">Reference proteome</keyword>
<reference evidence="3" key="1">
    <citation type="submission" date="2020-06" db="EMBL/GenBank/DDBJ databases">
        <authorList>
            <consortium name="Plant Systems Biology data submission"/>
        </authorList>
    </citation>
    <scope>NUCLEOTIDE SEQUENCE</scope>
    <source>
        <strain evidence="3">D6</strain>
    </source>
</reference>
<feature type="region of interest" description="Disordered" evidence="1">
    <location>
        <begin position="1"/>
        <end position="200"/>
    </location>
</feature>
<dbReference type="Proteomes" id="UP001153069">
    <property type="component" value="Unassembled WGS sequence"/>
</dbReference>
<evidence type="ECO:0000313" key="4">
    <source>
        <dbReference type="Proteomes" id="UP001153069"/>
    </source>
</evidence>
<feature type="compositionally biased region" description="Polar residues" evidence="1">
    <location>
        <begin position="32"/>
        <end position="57"/>
    </location>
</feature>
<dbReference type="EMBL" id="CAICTM010002530">
    <property type="protein sequence ID" value="CAB9529529.1"/>
    <property type="molecule type" value="Genomic_DNA"/>
</dbReference>
<evidence type="ECO:0000313" key="3">
    <source>
        <dbReference type="EMBL" id="CAB9529529.1"/>
    </source>
</evidence>
<feature type="compositionally biased region" description="Basic residues" evidence="1">
    <location>
        <begin position="67"/>
        <end position="84"/>
    </location>
</feature>
<organism evidence="3 4">
    <name type="scientific">Seminavis robusta</name>
    <dbReference type="NCBI Taxonomy" id="568900"/>
    <lineage>
        <taxon>Eukaryota</taxon>
        <taxon>Sar</taxon>
        <taxon>Stramenopiles</taxon>
        <taxon>Ochrophyta</taxon>
        <taxon>Bacillariophyta</taxon>
        <taxon>Bacillariophyceae</taxon>
        <taxon>Bacillariophycidae</taxon>
        <taxon>Naviculales</taxon>
        <taxon>Naviculaceae</taxon>
        <taxon>Seminavis</taxon>
    </lineage>
</organism>
<feature type="compositionally biased region" description="Low complexity" evidence="1">
    <location>
        <begin position="535"/>
        <end position="549"/>
    </location>
</feature>
<evidence type="ECO:0000256" key="1">
    <source>
        <dbReference type="SAM" id="MobiDB-lite"/>
    </source>
</evidence>
<feature type="transmembrane region" description="Helical" evidence="2">
    <location>
        <begin position="253"/>
        <end position="272"/>
    </location>
</feature>
<evidence type="ECO:0000256" key="2">
    <source>
        <dbReference type="SAM" id="Phobius"/>
    </source>
</evidence>